<evidence type="ECO:0000313" key="4">
    <source>
        <dbReference type="EMBL" id="UYV81618.1"/>
    </source>
</evidence>
<gene>
    <name evidence="4" type="ORF">LAZ67_20001717</name>
</gene>
<dbReference type="SUPFAM" id="SSF53098">
    <property type="entry name" value="Ribonuclease H-like"/>
    <property type="match status" value="1"/>
</dbReference>
<evidence type="ECO:0000313" key="5">
    <source>
        <dbReference type="Proteomes" id="UP001235939"/>
    </source>
</evidence>
<dbReference type="EMBL" id="CP092882">
    <property type="protein sequence ID" value="UYV81618.1"/>
    <property type="molecule type" value="Genomic_DNA"/>
</dbReference>
<proteinExistence type="inferred from homology"/>
<dbReference type="PANTHER" id="PTHR21682">
    <property type="entry name" value="COILED-COIL DOMAIN-CONTAINING PROTEIN 149"/>
    <property type="match status" value="1"/>
</dbReference>
<evidence type="ECO:0000256" key="3">
    <source>
        <dbReference type="SAM" id="Coils"/>
    </source>
</evidence>
<comment type="similarity">
    <text evidence="1">Belongs to the CCDC149 family.</text>
</comment>
<accession>A0ABY6LKD8</accession>
<evidence type="ECO:0008006" key="6">
    <source>
        <dbReference type="Google" id="ProtNLM"/>
    </source>
</evidence>
<dbReference type="InterPro" id="IPR019179">
    <property type="entry name" value="CC149"/>
</dbReference>
<keyword evidence="2 3" id="KW-0175">Coiled coil</keyword>
<feature type="coiled-coil region" evidence="3">
    <location>
        <begin position="262"/>
        <end position="296"/>
    </location>
</feature>
<dbReference type="Pfam" id="PF09789">
    <property type="entry name" value="CC149"/>
    <property type="match status" value="1"/>
</dbReference>
<evidence type="ECO:0000256" key="1">
    <source>
        <dbReference type="ARBA" id="ARBA00005872"/>
    </source>
</evidence>
<dbReference type="InterPro" id="IPR036397">
    <property type="entry name" value="RNaseH_sf"/>
</dbReference>
<keyword evidence="5" id="KW-1185">Reference proteome</keyword>
<dbReference type="Gene3D" id="3.30.420.10">
    <property type="entry name" value="Ribonuclease H-like superfamily/Ribonuclease H"/>
    <property type="match status" value="2"/>
</dbReference>
<protein>
    <recommendedName>
        <fullName evidence="6">RNase H type-1 domain-containing protein</fullName>
    </recommendedName>
</protein>
<name>A0ABY6LKD8_9ARAC</name>
<evidence type="ECO:0000256" key="2">
    <source>
        <dbReference type="ARBA" id="ARBA00023054"/>
    </source>
</evidence>
<dbReference type="InterPro" id="IPR012337">
    <property type="entry name" value="RNaseH-like_sf"/>
</dbReference>
<dbReference type="PANTHER" id="PTHR21682:SF2">
    <property type="entry name" value="COILED-COIL DOMAIN-CONTAINING PROTEIN 149"/>
    <property type="match status" value="1"/>
</dbReference>
<sequence>MLKSVYGNECLSRTQVFQWFKWFKEGRETAEDNPCPGRPSMSTTNDNIEKICKLIREDCSLSIRVLTALRERVRKQRPDLWKAKSWMLHQDNAPAHSALSALLTKHGITVLEHPVYLPDPFKSALKGTIFESVEAVKAKATEFLNQLTDFQHFFQKWKSHMERCMDRQGVYIEEDEVSVVAILRCRLEGKTEALRILSQDQEQLRSERDQFKLMAEQLRERHTALRKKVEAWGPSLVGTYDAQTFMQEQGLAQLLCQFKERNQILQSQVTELSQKLEDANGDIKALREQIARQRVGSVDSNHFPLYEKEQLVEQLEECRKKSIAKSVNRLPANSSVTVQWLPAHVGIPGNELADSLAKAGTLGLPEARESITQLDEKDLLRTIKAQCLQEWSSNAAHDWYRAGGTSTGSVLPREQQSLISRLKSGHLQTMTFQNGCKVFPLCTK</sequence>
<reference evidence="4 5" key="1">
    <citation type="submission" date="2022-01" db="EMBL/GenBank/DDBJ databases">
        <title>A chromosomal length assembly of Cordylochernes scorpioides.</title>
        <authorList>
            <person name="Zeh D."/>
            <person name="Zeh J."/>
        </authorList>
    </citation>
    <scope>NUCLEOTIDE SEQUENCE [LARGE SCALE GENOMIC DNA]</scope>
    <source>
        <strain evidence="4">IN4F17</strain>
        <tissue evidence="4">Whole Body</tissue>
    </source>
</reference>
<organism evidence="4 5">
    <name type="scientific">Cordylochernes scorpioides</name>
    <dbReference type="NCBI Taxonomy" id="51811"/>
    <lineage>
        <taxon>Eukaryota</taxon>
        <taxon>Metazoa</taxon>
        <taxon>Ecdysozoa</taxon>
        <taxon>Arthropoda</taxon>
        <taxon>Chelicerata</taxon>
        <taxon>Arachnida</taxon>
        <taxon>Pseudoscorpiones</taxon>
        <taxon>Cheliferoidea</taxon>
        <taxon>Chernetidae</taxon>
        <taxon>Cordylochernes</taxon>
    </lineage>
</organism>
<dbReference type="Proteomes" id="UP001235939">
    <property type="component" value="Chromosome 20"/>
</dbReference>
<feature type="coiled-coil region" evidence="3">
    <location>
        <begin position="187"/>
        <end position="228"/>
    </location>
</feature>